<name>A0AA38M0Z4_9CUCU</name>
<organism evidence="1 2">
    <name type="scientific">Zophobas morio</name>
    <dbReference type="NCBI Taxonomy" id="2755281"/>
    <lineage>
        <taxon>Eukaryota</taxon>
        <taxon>Metazoa</taxon>
        <taxon>Ecdysozoa</taxon>
        <taxon>Arthropoda</taxon>
        <taxon>Hexapoda</taxon>
        <taxon>Insecta</taxon>
        <taxon>Pterygota</taxon>
        <taxon>Neoptera</taxon>
        <taxon>Endopterygota</taxon>
        <taxon>Coleoptera</taxon>
        <taxon>Polyphaga</taxon>
        <taxon>Cucujiformia</taxon>
        <taxon>Tenebrionidae</taxon>
        <taxon>Zophobas</taxon>
    </lineage>
</organism>
<keyword evidence="2" id="KW-1185">Reference proteome</keyword>
<proteinExistence type="predicted"/>
<evidence type="ECO:0000313" key="1">
    <source>
        <dbReference type="EMBL" id="KAJ3639743.1"/>
    </source>
</evidence>
<dbReference type="EMBL" id="JALNTZ010000010">
    <property type="protein sequence ID" value="KAJ3639743.1"/>
    <property type="molecule type" value="Genomic_DNA"/>
</dbReference>
<protein>
    <submittedName>
        <fullName evidence="1">Uncharacterized protein</fullName>
    </submittedName>
</protein>
<accession>A0AA38M0Z4</accession>
<reference evidence="1" key="1">
    <citation type="journal article" date="2023" name="G3 (Bethesda)">
        <title>Whole genome assemblies of Zophobas morio and Tenebrio molitor.</title>
        <authorList>
            <person name="Kaur S."/>
            <person name="Stinson S.A."/>
            <person name="diCenzo G.C."/>
        </authorList>
    </citation>
    <scope>NUCLEOTIDE SEQUENCE</scope>
    <source>
        <strain evidence="1">QUZm001</strain>
    </source>
</reference>
<dbReference type="AlphaFoldDB" id="A0AA38M0Z4"/>
<gene>
    <name evidence="1" type="ORF">Zmor_003084</name>
</gene>
<evidence type="ECO:0000313" key="2">
    <source>
        <dbReference type="Proteomes" id="UP001168821"/>
    </source>
</evidence>
<sequence length="92" mass="10486">MWVDWGFLEERSIDDRNRKSSCEQIGVVSLVIDEVSHNKSVIIAGEMNELIYLGYRTSCAKSHEVLLVRNFAHINICALLGEELQLSEVINH</sequence>
<comment type="caution">
    <text evidence="1">The sequence shown here is derived from an EMBL/GenBank/DDBJ whole genome shotgun (WGS) entry which is preliminary data.</text>
</comment>
<dbReference type="Proteomes" id="UP001168821">
    <property type="component" value="Unassembled WGS sequence"/>
</dbReference>